<dbReference type="NCBIfam" id="TIGR03625">
    <property type="entry name" value="L3_bact"/>
    <property type="match status" value="1"/>
</dbReference>
<dbReference type="InterPro" id="IPR009000">
    <property type="entry name" value="Transl_B-barrel_sf"/>
</dbReference>
<dbReference type="EMBL" id="CASHTH010001390">
    <property type="protein sequence ID" value="CAI8014737.1"/>
    <property type="molecule type" value="Genomic_DNA"/>
</dbReference>
<sequence length="326" mass="36341">MALTRGLLRFRLSFCTRSTDPVWTRQPQYARCGVLVRGFASPPTSQDTEPAAADVEQNERAQWTPESRRTGAIAVKLGMTQMWNDQGHPVPITVLQVLDNQVVNVRTKDKEGYWGLQVGGINHPKPKNLLKPVLGQYQRADVVPKRKLWEFRVTEDALLPVGTSIFASHFVCGQYVDVCAKSIGKGFQGVMKRHGMKGQPASHGQTKTHRKMGATGGGQDPGRIWPGKRMPGRMGGKRVTTPSLQVVRINQQFNVLYVRGAVPGHENTFVRVTDARRKPHLTPPPFPTYYPELDVREEGGEGEEQFSSIHLPHSGSIEYPNRYAAQ</sequence>
<proteinExistence type="inferred from homology"/>
<dbReference type="SUPFAM" id="SSF50447">
    <property type="entry name" value="Translation proteins"/>
    <property type="match status" value="1"/>
</dbReference>
<evidence type="ECO:0000256" key="7">
    <source>
        <dbReference type="ARBA" id="ARBA00035209"/>
    </source>
</evidence>
<evidence type="ECO:0000256" key="1">
    <source>
        <dbReference type="ARBA" id="ARBA00004173"/>
    </source>
</evidence>
<dbReference type="PROSITE" id="PS00474">
    <property type="entry name" value="RIBOSOMAL_L3"/>
    <property type="match status" value="1"/>
</dbReference>
<dbReference type="GO" id="GO:0003735">
    <property type="term" value="F:structural constituent of ribosome"/>
    <property type="evidence" value="ECO:0007669"/>
    <property type="project" value="InterPro"/>
</dbReference>
<evidence type="ECO:0000313" key="11">
    <source>
        <dbReference type="EMBL" id="CAI8014737.1"/>
    </source>
</evidence>
<dbReference type="InterPro" id="IPR000597">
    <property type="entry name" value="Ribosomal_uL3"/>
</dbReference>
<keyword evidence="5" id="KW-0496">Mitochondrion</keyword>
<dbReference type="Pfam" id="PF00297">
    <property type="entry name" value="Ribosomal_L3"/>
    <property type="match status" value="1"/>
</dbReference>
<keyword evidence="3" id="KW-0809">Transit peptide</keyword>
<comment type="caution">
    <text evidence="11">The sequence shown here is derived from an EMBL/GenBank/DDBJ whole genome shotgun (WGS) entry which is preliminary data.</text>
</comment>
<keyword evidence="4 9" id="KW-0689">Ribosomal protein</keyword>
<dbReference type="PANTHER" id="PTHR11229">
    <property type="entry name" value="50S RIBOSOMAL PROTEIN L3"/>
    <property type="match status" value="1"/>
</dbReference>
<evidence type="ECO:0000256" key="2">
    <source>
        <dbReference type="ARBA" id="ARBA00006540"/>
    </source>
</evidence>
<dbReference type="Gene3D" id="2.40.30.10">
    <property type="entry name" value="Translation factors"/>
    <property type="match status" value="1"/>
</dbReference>
<evidence type="ECO:0000256" key="9">
    <source>
        <dbReference type="RuleBase" id="RU003905"/>
    </source>
</evidence>
<dbReference type="PANTHER" id="PTHR11229:SF8">
    <property type="entry name" value="LARGE RIBOSOMAL SUBUNIT PROTEIN UL3M"/>
    <property type="match status" value="1"/>
</dbReference>
<protein>
    <recommendedName>
        <fullName evidence="7">Large ribosomal subunit protein uL3m</fullName>
    </recommendedName>
    <alternativeName>
        <fullName evidence="8">39S ribosomal protein L3, mitochondrial</fullName>
    </alternativeName>
</protein>
<dbReference type="InterPro" id="IPR019926">
    <property type="entry name" value="Ribosomal_uL3_CS"/>
</dbReference>
<gene>
    <name evidence="11" type="ORF">GBAR_LOCUS9195</name>
</gene>
<dbReference type="Gene3D" id="3.30.160.810">
    <property type="match status" value="1"/>
</dbReference>
<feature type="region of interest" description="Disordered" evidence="10">
    <location>
        <begin position="193"/>
        <end position="238"/>
    </location>
</feature>
<accession>A0AA35RP85</accession>
<evidence type="ECO:0000256" key="8">
    <source>
        <dbReference type="ARBA" id="ARBA00035396"/>
    </source>
</evidence>
<reference evidence="11" key="1">
    <citation type="submission" date="2023-03" db="EMBL/GenBank/DDBJ databases">
        <authorList>
            <person name="Steffen K."/>
            <person name="Cardenas P."/>
        </authorList>
    </citation>
    <scope>NUCLEOTIDE SEQUENCE</scope>
</reference>
<dbReference type="FunFam" id="2.40.30.10:FF:000049">
    <property type="entry name" value="39S ribosomal protein L3, mitochondrial"/>
    <property type="match status" value="1"/>
</dbReference>
<evidence type="ECO:0000256" key="6">
    <source>
        <dbReference type="ARBA" id="ARBA00023274"/>
    </source>
</evidence>
<evidence type="ECO:0000256" key="10">
    <source>
        <dbReference type="SAM" id="MobiDB-lite"/>
    </source>
</evidence>
<feature type="region of interest" description="Disordered" evidence="10">
    <location>
        <begin position="41"/>
        <end position="64"/>
    </location>
</feature>
<evidence type="ECO:0000313" key="12">
    <source>
        <dbReference type="Proteomes" id="UP001174909"/>
    </source>
</evidence>
<feature type="region of interest" description="Disordered" evidence="10">
    <location>
        <begin position="298"/>
        <end position="326"/>
    </location>
</feature>
<dbReference type="AlphaFoldDB" id="A0AA35RP85"/>
<dbReference type="InterPro" id="IPR019927">
    <property type="entry name" value="Ribosomal_uL3_bac/org-type"/>
</dbReference>
<evidence type="ECO:0000256" key="4">
    <source>
        <dbReference type="ARBA" id="ARBA00022980"/>
    </source>
</evidence>
<dbReference type="FunFam" id="3.30.160.810:FF:000001">
    <property type="entry name" value="50S ribosomal protein L3"/>
    <property type="match status" value="1"/>
</dbReference>
<name>A0AA35RP85_GEOBA</name>
<dbReference type="HAMAP" id="MF_01325_B">
    <property type="entry name" value="Ribosomal_uL3_B"/>
    <property type="match status" value="1"/>
</dbReference>
<evidence type="ECO:0000256" key="5">
    <source>
        <dbReference type="ARBA" id="ARBA00023128"/>
    </source>
</evidence>
<keyword evidence="12" id="KW-1185">Reference proteome</keyword>
<keyword evidence="6 9" id="KW-0687">Ribonucleoprotein</keyword>
<comment type="subcellular location">
    <subcellularLocation>
        <location evidence="1">Mitochondrion</location>
    </subcellularLocation>
</comment>
<evidence type="ECO:0000256" key="3">
    <source>
        <dbReference type="ARBA" id="ARBA00022946"/>
    </source>
</evidence>
<organism evidence="11 12">
    <name type="scientific">Geodia barretti</name>
    <name type="common">Barrett's horny sponge</name>
    <dbReference type="NCBI Taxonomy" id="519541"/>
    <lineage>
        <taxon>Eukaryota</taxon>
        <taxon>Metazoa</taxon>
        <taxon>Porifera</taxon>
        <taxon>Demospongiae</taxon>
        <taxon>Heteroscleromorpha</taxon>
        <taxon>Tetractinellida</taxon>
        <taxon>Astrophorina</taxon>
        <taxon>Geodiidae</taxon>
        <taxon>Geodia</taxon>
    </lineage>
</organism>
<dbReference type="GO" id="GO:0006412">
    <property type="term" value="P:translation"/>
    <property type="evidence" value="ECO:0007669"/>
    <property type="project" value="InterPro"/>
</dbReference>
<dbReference type="GO" id="GO:0005762">
    <property type="term" value="C:mitochondrial large ribosomal subunit"/>
    <property type="evidence" value="ECO:0007669"/>
    <property type="project" value="TreeGrafter"/>
</dbReference>
<dbReference type="Proteomes" id="UP001174909">
    <property type="component" value="Unassembled WGS sequence"/>
</dbReference>
<comment type="similarity">
    <text evidence="2 9">Belongs to the universal ribosomal protein uL3 family.</text>
</comment>